<accession>A0A931GID9</accession>
<gene>
    <name evidence="2" type="ORF">IW256_002030</name>
</gene>
<evidence type="ECO:0000313" key="2">
    <source>
        <dbReference type="EMBL" id="MBG6087917.1"/>
    </source>
</evidence>
<sequence length="190" mass="18544">MPEVGPGRGPGTGARGSFAGTAVPRRAVLGGGAVLAVPFLGGCDGAGGGSGRTRPSAGPAGPDVTVLVGAIAAEQDLIALYEAARAAHASLARRIDPALARHREHLAVLRRHYVPGSGDRAGEGSAAPRPAPPRAPEEAAEALAALRRAESASAAARAAEAGRVAPGLAQLLASVGACEAGHAAALARTS</sequence>
<organism evidence="2 3">
    <name type="scientific">Actinomadura viridis</name>
    <dbReference type="NCBI Taxonomy" id="58110"/>
    <lineage>
        <taxon>Bacteria</taxon>
        <taxon>Bacillati</taxon>
        <taxon>Actinomycetota</taxon>
        <taxon>Actinomycetes</taxon>
        <taxon>Streptosporangiales</taxon>
        <taxon>Thermomonosporaceae</taxon>
        <taxon>Actinomadura</taxon>
    </lineage>
</organism>
<keyword evidence="3" id="KW-1185">Reference proteome</keyword>
<comment type="caution">
    <text evidence="2">The sequence shown here is derived from an EMBL/GenBank/DDBJ whole genome shotgun (WGS) entry which is preliminary data.</text>
</comment>
<protein>
    <recommendedName>
        <fullName evidence="4">Ferritin-like domain-containing protein</fullName>
    </recommendedName>
</protein>
<evidence type="ECO:0000256" key="1">
    <source>
        <dbReference type="SAM" id="MobiDB-lite"/>
    </source>
</evidence>
<dbReference type="Proteomes" id="UP000614047">
    <property type="component" value="Unassembled WGS sequence"/>
</dbReference>
<dbReference type="EMBL" id="JADOUA010000001">
    <property type="protein sequence ID" value="MBG6087917.1"/>
    <property type="molecule type" value="Genomic_DNA"/>
</dbReference>
<reference evidence="2" key="1">
    <citation type="submission" date="2020-11" db="EMBL/GenBank/DDBJ databases">
        <title>Sequencing the genomes of 1000 actinobacteria strains.</title>
        <authorList>
            <person name="Klenk H.-P."/>
        </authorList>
    </citation>
    <scope>NUCLEOTIDE SEQUENCE</scope>
    <source>
        <strain evidence="2">DSM 43175</strain>
    </source>
</reference>
<proteinExistence type="predicted"/>
<feature type="region of interest" description="Disordered" evidence="1">
    <location>
        <begin position="114"/>
        <end position="136"/>
    </location>
</feature>
<name>A0A931GID9_9ACTN</name>
<dbReference type="RefSeq" id="WP_231403725.1">
    <property type="nucleotide sequence ID" value="NZ_BAABES010000008.1"/>
</dbReference>
<evidence type="ECO:0000313" key="3">
    <source>
        <dbReference type="Proteomes" id="UP000614047"/>
    </source>
</evidence>
<dbReference type="AlphaFoldDB" id="A0A931GID9"/>
<evidence type="ECO:0008006" key="4">
    <source>
        <dbReference type="Google" id="ProtNLM"/>
    </source>
</evidence>